<name>A0A8D8WLI2_9HEMI</name>
<protein>
    <submittedName>
        <fullName evidence="1">Uncharacterized protein</fullName>
    </submittedName>
</protein>
<accession>A0A8D8WLI2</accession>
<organism evidence="1">
    <name type="scientific">Cacopsylla melanoneura</name>
    <dbReference type="NCBI Taxonomy" id="428564"/>
    <lineage>
        <taxon>Eukaryota</taxon>
        <taxon>Metazoa</taxon>
        <taxon>Ecdysozoa</taxon>
        <taxon>Arthropoda</taxon>
        <taxon>Hexapoda</taxon>
        <taxon>Insecta</taxon>
        <taxon>Pterygota</taxon>
        <taxon>Neoptera</taxon>
        <taxon>Paraneoptera</taxon>
        <taxon>Hemiptera</taxon>
        <taxon>Sternorrhyncha</taxon>
        <taxon>Psylloidea</taxon>
        <taxon>Psyllidae</taxon>
        <taxon>Psyllinae</taxon>
        <taxon>Cacopsylla</taxon>
    </lineage>
</organism>
<sequence length="117" mass="13994">MCNTKHKCANLHLCSDYVCHIFLCTYVAISQKSQELKLIKFHVLFTTWIHVNNIIITFMIHVNHVCHLYYDSCEQHIIILHITYYYIITTEEEEPNYLITCLYISEEKVLITNYYSP</sequence>
<proteinExistence type="predicted"/>
<evidence type="ECO:0000313" key="1">
    <source>
        <dbReference type="EMBL" id="CAG6662585.1"/>
    </source>
</evidence>
<dbReference type="AlphaFoldDB" id="A0A8D8WLI2"/>
<reference evidence="1" key="1">
    <citation type="submission" date="2021-05" db="EMBL/GenBank/DDBJ databases">
        <authorList>
            <person name="Alioto T."/>
            <person name="Alioto T."/>
            <person name="Gomez Garrido J."/>
        </authorList>
    </citation>
    <scope>NUCLEOTIDE SEQUENCE</scope>
</reference>
<dbReference type="EMBL" id="HBUF01203015">
    <property type="protein sequence ID" value="CAG6662585.1"/>
    <property type="molecule type" value="Transcribed_RNA"/>
</dbReference>